<evidence type="ECO:0000256" key="2">
    <source>
        <dbReference type="SAM" id="SignalP"/>
    </source>
</evidence>
<protein>
    <submittedName>
        <fullName evidence="3">Uncharacterized protein</fullName>
    </submittedName>
</protein>
<dbReference type="EMBL" id="JAJADR010000006">
    <property type="protein sequence ID" value="MCB2410178.1"/>
    <property type="molecule type" value="Genomic_DNA"/>
</dbReference>
<dbReference type="Proteomes" id="UP001165296">
    <property type="component" value="Unassembled WGS sequence"/>
</dbReference>
<keyword evidence="2" id="KW-0732">Signal</keyword>
<evidence type="ECO:0000313" key="4">
    <source>
        <dbReference type="Proteomes" id="UP001165296"/>
    </source>
</evidence>
<accession>A0ABS8AWL5</accession>
<name>A0ABS8AWL5_9BACT</name>
<dbReference type="RefSeq" id="WP_226178296.1">
    <property type="nucleotide sequence ID" value="NZ_JAJADR010000006.1"/>
</dbReference>
<evidence type="ECO:0000313" key="3">
    <source>
        <dbReference type="EMBL" id="MCB2410178.1"/>
    </source>
</evidence>
<sequence>MRAAADTRFLANEALALFSRLQTVRSFTLSTPMVLAAAVSAPAQAAINAHLAKVAFDLRRKLKSFIQWVNSPESQHLPAEKAQARFVLLKLRFNNLLDQVDIFSDVLNQRGEHGTGIWLAGLDVLADDALRLAGARYDAPPLICFLERGHGAAIRRARTRLPGGDENPVGVIQIPRERMVGSGIASSLIHEVGHQGSELLNLTTTIRAEIDRQVTAGGPNVLSWQLLSRWLNEILSDFWALGHLGIAATYGLMSVVSLPSYFVFRIGTDGPHPFPWIRVRISIALGEALYPHPQWRALARQWSGLYPTEGLPEAKQDLIEQLVNTLPDFARLVLNHRSPSLHRQRLADVFPVAERQPAQLRELYGEWQGRPSLCDESPPSLVFAVIGQARADGQITVGEEYRVLTRLLTRWALNRARTYGAELLPPAPRPKAQAGLDSASPHSLISRTHEPQTKH</sequence>
<proteinExistence type="predicted"/>
<feature type="signal peptide" evidence="2">
    <location>
        <begin position="1"/>
        <end position="45"/>
    </location>
</feature>
<reference evidence="3" key="1">
    <citation type="submission" date="2021-10" db="EMBL/GenBank/DDBJ databases">
        <authorList>
            <person name="Dean J.D."/>
            <person name="Kim M.K."/>
            <person name="Newey C.N."/>
            <person name="Stoker T.S."/>
            <person name="Thompson D.W."/>
            <person name="Grose J.H."/>
        </authorList>
    </citation>
    <scope>NUCLEOTIDE SEQUENCE</scope>
    <source>
        <strain evidence="3">BT178</strain>
    </source>
</reference>
<feature type="chain" id="PRO_5046740246" evidence="2">
    <location>
        <begin position="46"/>
        <end position="455"/>
    </location>
</feature>
<evidence type="ECO:0000256" key="1">
    <source>
        <dbReference type="SAM" id="MobiDB-lite"/>
    </source>
</evidence>
<keyword evidence="4" id="KW-1185">Reference proteome</keyword>
<gene>
    <name evidence="3" type="ORF">LGH74_19460</name>
</gene>
<comment type="caution">
    <text evidence="3">The sequence shown here is derived from an EMBL/GenBank/DDBJ whole genome shotgun (WGS) entry which is preliminary data.</text>
</comment>
<feature type="region of interest" description="Disordered" evidence="1">
    <location>
        <begin position="422"/>
        <end position="455"/>
    </location>
</feature>
<organism evidence="3 4">
    <name type="scientific">Hymenobacter lucidus</name>
    <dbReference type="NCBI Taxonomy" id="2880930"/>
    <lineage>
        <taxon>Bacteria</taxon>
        <taxon>Pseudomonadati</taxon>
        <taxon>Bacteroidota</taxon>
        <taxon>Cytophagia</taxon>
        <taxon>Cytophagales</taxon>
        <taxon>Hymenobacteraceae</taxon>
        <taxon>Hymenobacter</taxon>
    </lineage>
</organism>